<dbReference type="Gene3D" id="1.10.150.50">
    <property type="entry name" value="Transcription Factor, Ets-1"/>
    <property type="match status" value="1"/>
</dbReference>
<dbReference type="FunFam" id="1.10.510.10:FF:000015">
    <property type="entry name" value="Ephrin type-B receptor 2"/>
    <property type="match status" value="1"/>
</dbReference>
<dbReference type="InterPro" id="IPR001660">
    <property type="entry name" value="SAM"/>
</dbReference>
<feature type="disulfide bond" evidence="19">
    <location>
        <begin position="41"/>
        <end position="159"/>
    </location>
</feature>
<dbReference type="SUPFAM" id="SSF47769">
    <property type="entry name" value="SAM/Pointed domain"/>
    <property type="match status" value="1"/>
</dbReference>
<dbReference type="SMART" id="SM00060">
    <property type="entry name" value="FN3"/>
    <property type="match status" value="2"/>
</dbReference>
<dbReference type="CDD" id="cd00063">
    <property type="entry name" value="FN3"/>
    <property type="match status" value="2"/>
</dbReference>
<comment type="function">
    <text evidence="16">Receptor tyrosine kinase which binds promiscuously transmembrane ephrin-B family ligands residing on adjacent cells, leading to contact-dependent bidirectional signaling into neighboring cells. The signaling pathway downstream of the receptor is referred to as forward signaling while the signaling pathway downstream of the ephrin ligand is referred to as reverse signaling. Together with its cognate ligand/functional ligand EFNB2 is involved in the regulation of cell adhesion and cell migration, and plays a central role in heart morphogenesis, angiogenesis and blood vessel remodeling and permeability. EPHB4-mediated forward signaling controls cellular repulsion and segregation from EFNB2-expressing cells. Involved in somitogenesis.</text>
</comment>
<keyword evidence="10 21" id="KW-1133">Transmembrane helix</keyword>
<feature type="domain" description="Fibronectin type-III" evidence="24">
    <location>
        <begin position="300"/>
        <end position="410"/>
    </location>
</feature>
<dbReference type="InterPro" id="IPR001426">
    <property type="entry name" value="Tyr_kinase_rcpt_V_CS"/>
</dbReference>
<dbReference type="Pfam" id="PF25599">
    <property type="entry name" value="Ephrin_CRD"/>
    <property type="match status" value="1"/>
</dbReference>
<dbReference type="Pfam" id="PF07714">
    <property type="entry name" value="PK_Tyr_Ser-Thr"/>
    <property type="match status" value="1"/>
</dbReference>
<dbReference type="PIRSF" id="PIRSF000666">
    <property type="entry name" value="TyrPK_ephrin_receptor"/>
    <property type="match status" value="1"/>
</dbReference>
<reference evidence="26" key="1">
    <citation type="submission" date="2021-01" db="EMBL/GenBank/DDBJ databases">
        <authorList>
            <person name="Zahm M."/>
            <person name="Roques C."/>
            <person name="Cabau C."/>
            <person name="Klopp C."/>
            <person name="Donnadieu C."/>
            <person name="Jouanno E."/>
            <person name="Lampietro C."/>
            <person name="Louis A."/>
            <person name="Herpin A."/>
            <person name="Echchiki A."/>
            <person name="Berthelot C."/>
            <person name="Parey E."/>
            <person name="Roest-Crollius H."/>
            <person name="Braasch I."/>
            <person name="Postlethwait J."/>
            <person name="Bobe J."/>
            <person name="Montfort J."/>
            <person name="Bouchez O."/>
            <person name="Begum T."/>
            <person name="Mejri S."/>
            <person name="Adams A."/>
            <person name="Chen W.-J."/>
            <person name="Guiguen Y."/>
        </authorList>
    </citation>
    <scope>NUCLEOTIDE SEQUENCE</scope>
    <source>
        <tissue evidence="26">Blood</tissue>
    </source>
</reference>
<evidence type="ECO:0000256" key="16">
    <source>
        <dbReference type="ARBA" id="ARBA00055965"/>
    </source>
</evidence>
<evidence type="ECO:0000259" key="25">
    <source>
        <dbReference type="PROSITE" id="PS51550"/>
    </source>
</evidence>
<dbReference type="InterPro" id="IPR036116">
    <property type="entry name" value="FN3_sf"/>
</dbReference>
<sequence>MYTKTETADLKWTIYPRINPQWEEVSGLDEENNMVRTYQICSSEGSTGSHWLRSTFIQRRAAWQAYVELRFTMMECSSHPSLHRNCKETFNLLYYQADSDEATPTHPPWMENPYEKVDTVAADFLLRKGGERKFNVKTLRLGPLTARGFYLAFQAQGACMALLSVRVFFKKCPAVARAFSTFPETVPRMLVQEAQGACVPNAAQRSAKPGTPRMFCGEDGQWVGQPTTSCACLPGYEPVATDTACSECPAGQFKSGAGPGQCSPCPANSQSGSTGAAACICRPGYLRASSDPPEIPCTKPPSAPRSIVTQINDTSVTLEWSEPLDSGGRRDLSYAVQCLRCAAPGDPCQPCGDSVSYRPSQSGLLTRRATVWGLLPHTTYAFTVQALNGVSLLSGKEPASDSVNVTTSHDVPVLVSGIMQSRSTESSLTLRWTRPEQPHYNILLYQLRYCERDGSVDERSCRYKESVDNEVVLSDLRRGTEYEVQVRARTMAGYGTFSAATLVRTMPNDTPDSQLMVTGVLVAMGTLLLIFIIAMAVFCIRKHTRLKDPEVSDKHGQYLMGPSVKVYIDPFTYEDPNEAVREFAKEIDVSFVKIEEVIGAGEFGEVCRGRLKIPGKKENYVAIKTLKGGYTDKQRRDFLSEASIMGQFQHPNIIHLEGIITASCPVMILTEYMENGALDSFLRLNDGQFSPIQLVGMLRGIASGMKYLSEMSYVHRDLAARNILVNSNLVCKVSDFGLSRFLQENSADPTYTSSLGGKIPIRWTAPEAIAFRKFTSASDAWSYGIVMWEVMSFGERPYWDMSNQDVINAIEQDYRLPPPPDCPTLLHQLMLDCWQKERSARPRFANIVSALDKLIRNPASLKITARDGAGPSHPLLDQRSGPPVSACGSVGEWLRAIKMERYEEGFIEAGITSLDLLLHISTEDLLRIGVTLAGHQRKILHSIQELREQSESPTSARC</sequence>
<dbReference type="Pfam" id="PF07647">
    <property type="entry name" value="SAM_2"/>
    <property type="match status" value="1"/>
</dbReference>
<evidence type="ECO:0000256" key="5">
    <source>
        <dbReference type="ARBA" id="ARBA00022729"/>
    </source>
</evidence>
<feature type="domain" description="Fibronectin type-III" evidence="24">
    <location>
        <begin position="411"/>
        <end position="508"/>
    </location>
</feature>
<evidence type="ECO:0000256" key="19">
    <source>
        <dbReference type="PIRSR" id="PIRSR000666-3"/>
    </source>
</evidence>
<dbReference type="GO" id="GO:0048646">
    <property type="term" value="P:anatomical structure formation involved in morphogenesis"/>
    <property type="evidence" value="ECO:0007669"/>
    <property type="project" value="UniProtKB-ARBA"/>
</dbReference>
<dbReference type="CDD" id="cd05065">
    <property type="entry name" value="PTKc_EphR_B"/>
    <property type="match status" value="1"/>
</dbReference>
<dbReference type="OrthoDB" id="4062651at2759"/>
<keyword evidence="12" id="KW-0829">Tyrosine-protein kinase</keyword>
<feature type="domain" description="SAM" evidence="23">
    <location>
        <begin position="889"/>
        <end position="949"/>
    </location>
</feature>
<dbReference type="InterPro" id="IPR001090">
    <property type="entry name" value="Ephrin_rcpt_lig-bd_dom"/>
</dbReference>
<dbReference type="SUPFAM" id="SSF49785">
    <property type="entry name" value="Galactose-binding domain-like"/>
    <property type="match status" value="1"/>
</dbReference>
<evidence type="ECO:0000256" key="20">
    <source>
        <dbReference type="PROSITE-ProRule" id="PRU10141"/>
    </source>
</evidence>
<dbReference type="GO" id="GO:0005005">
    <property type="term" value="F:transmembrane-ephrin receptor activity"/>
    <property type="evidence" value="ECO:0007669"/>
    <property type="project" value="TreeGrafter"/>
</dbReference>
<dbReference type="InterPro" id="IPR000719">
    <property type="entry name" value="Prot_kinase_dom"/>
</dbReference>
<evidence type="ECO:0000256" key="12">
    <source>
        <dbReference type="ARBA" id="ARBA00023137"/>
    </source>
</evidence>
<feature type="domain" description="Protein kinase" evidence="22">
    <location>
        <begin position="592"/>
        <end position="855"/>
    </location>
</feature>
<dbReference type="PANTHER" id="PTHR46877">
    <property type="entry name" value="EPH RECEPTOR A5"/>
    <property type="match status" value="1"/>
</dbReference>
<dbReference type="PANTHER" id="PTHR46877:SF19">
    <property type="entry name" value="RECEPTOR PROTEIN-TYROSINE KINASE"/>
    <property type="match status" value="1"/>
</dbReference>
<evidence type="ECO:0000256" key="3">
    <source>
        <dbReference type="ARBA" id="ARBA00022679"/>
    </source>
</evidence>
<name>A0A8T3E0E9_9TELE</name>
<dbReference type="PROSITE" id="PS50853">
    <property type="entry name" value="FN3"/>
    <property type="match status" value="2"/>
</dbReference>
<organism evidence="26 27">
    <name type="scientific">Albula goreensis</name>
    <dbReference type="NCBI Taxonomy" id="1534307"/>
    <lineage>
        <taxon>Eukaryota</taxon>
        <taxon>Metazoa</taxon>
        <taxon>Chordata</taxon>
        <taxon>Craniata</taxon>
        <taxon>Vertebrata</taxon>
        <taxon>Euteleostomi</taxon>
        <taxon>Actinopterygii</taxon>
        <taxon>Neopterygii</taxon>
        <taxon>Teleostei</taxon>
        <taxon>Albuliformes</taxon>
        <taxon>Albulidae</taxon>
        <taxon>Albula</taxon>
    </lineage>
</organism>
<dbReference type="GO" id="GO:0005886">
    <property type="term" value="C:plasma membrane"/>
    <property type="evidence" value="ECO:0007669"/>
    <property type="project" value="InterPro"/>
</dbReference>
<feature type="transmembrane region" description="Helical" evidence="21">
    <location>
        <begin position="515"/>
        <end position="540"/>
    </location>
</feature>
<feature type="domain" description="Eph LBD" evidence="25">
    <location>
        <begin position="1"/>
        <end position="177"/>
    </location>
</feature>
<dbReference type="Gene3D" id="2.60.40.1770">
    <property type="entry name" value="ephrin a2 ectodomain"/>
    <property type="match status" value="1"/>
</dbReference>
<dbReference type="Gene3D" id="1.10.510.10">
    <property type="entry name" value="Transferase(Phosphotransferase) domain 1"/>
    <property type="match status" value="1"/>
</dbReference>
<dbReference type="PROSITE" id="PS50011">
    <property type="entry name" value="PROTEIN_KINASE_DOM"/>
    <property type="match status" value="1"/>
</dbReference>
<keyword evidence="27" id="KW-1185">Reference proteome</keyword>
<dbReference type="PROSITE" id="PS50105">
    <property type="entry name" value="SAM_DOMAIN"/>
    <property type="match status" value="1"/>
</dbReference>
<dbReference type="EMBL" id="JAERUA010000002">
    <property type="protein sequence ID" value="KAI1902821.1"/>
    <property type="molecule type" value="Genomic_DNA"/>
</dbReference>
<dbReference type="FunFam" id="3.30.200.20:FF:000001">
    <property type="entry name" value="Ephrin type-A receptor 5"/>
    <property type="match status" value="1"/>
</dbReference>
<evidence type="ECO:0000259" key="24">
    <source>
        <dbReference type="PROSITE" id="PS50853"/>
    </source>
</evidence>
<evidence type="ECO:0000259" key="22">
    <source>
        <dbReference type="PROSITE" id="PS50011"/>
    </source>
</evidence>
<gene>
    <name evidence="26" type="ORF">AGOR_G00020060</name>
</gene>
<keyword evidence="5" id="KW-0732">Signal</keyword>
<dbReference type="Gene3D" id="3.30.200.20">
    <property type="entry name" value="Phosphorylase Kinase, domain 1"/>
    <property type="match status" value="1"/>
</dbReference>
<dbReference type="SMART" id="SM00615">
    <property type="entry name" value="EPH_lbd"/>
    <property type="match status" value="1"/>
</dbReference>
<evidence type="ECO:0000256" key="15">
    <source>
        <dbReference type="ARBA" id="ARBA00051243"/>
    </source>
</evidence>
<dbReference type="InterPro" id="IPR013783">
    <property type="entry name" value="Ig-like_fold"/>
</dbReference>
<dbReference type="Gene3D" id="2.10.50.10">
    <property type="entry name" value="Tumor Necrosis Factor Receptor, subunit A, domain 2"/>
    <property type="match status" value="1"/>
</dbReference>
<evidence type="ECO:0000256" key="14">
    <source>
        <dbReference type="ARBA" id="ARBA00023170"/>
    </source>
</evidence>
<feature type="binding site" evidence="18">
    <location>
        <begin position="598"/>
        <end position="606"/>
    </location>
    <ligand>
        <name>ATP</name>
        <dbReference type="ChEBI" id="CHEBI:30616"/>
    </ligand>
</feature>
<dbReference type="Pfam" id="PF01404">
    <property type="entry name" value="Ephrin_lbd"/>
    <property type="match status" value="1"/>
</dbReference>
<accession>A0A8T3E0E9</accession>
<dbReference type="InterPro" id="IPR011009">
    <property type="entry name" value="Kinase-like_dom_sf"/>
</dbReference>
<evidence type="ECO:0000256" key="18">
    <source>
        <dbReference type="PIRSR" id="PIRSR000666-2"/>
    </source>
</evidence>
<evidence type="ECO:0000256" key="1">
    <source>
        <dbReference type="ARBA" id="ARBA00004479"/>
    </source>
</evidence>
<dbReference type="SUPFAM" id="SSF56112">
    <property type="entry name" value="Protein kinase-like (PK-like)"/>
    <property type="match status" value="1"/>
</dbReference>
<dbReference type="SMART" id="SM00219">
    <property type="entry name" value="TyrKc"/>
    <property type="match status" value="1"/>
</dbReference>
<dbReference type="SUPFAM" id="SSF49265">
    <property type="entry name" value="Fibronectin type III"/>
    <property type="match status" value="1"/>
</dbReference>
<dbReference type="InterPro" id="IPR001245">
    <property type="entry name" value="Ser-Thr/Tyr_kinase_cat_dom"/>
</dbReference>
<dbReference type="PRINTS" id="PR00109">
    <property type="entry name" value="TYRKINASE"/>
</dbReference>
<keyword evidence="3" id="KW-0808">Transferase</keyword>
<evidence type="ECO:0000256" key="10">
    <source>
        <dbReference type="ARBA" id="ARBA00022989"/>
    </source>
</evidence>
<evidence type="ECO:0000256" key="9">
    <source>
        <dbReference type="ARBA" id="ARBA00022840"/>
    </source>
</evidence>
<evidence type="ECO:0000259" key="23">
    <source>
        <dbReference type="PROSITE" id="PS50105"/>
    </source>
</evidence>
<comment type="caution">
    <text evidence="26">The sequence shown here is derived from an EMBL/GenBank/DDBJ whole genome shotgun (WGS) entry which is preliminary data.</text>
</comment>
<dbReference type="InterPro" id="IPR003961">
    <property type="entry name" value="FN3_dom"/>
</dbReference>
<keyword evidence="7 18" id="KW-0547">Nucleotide-binding</keyword>
<dbReference type="FunFam" id="2.10.50.10:FF:000001">
    <property type="entry name" value="Ephrin type-A receptor 5"/>
    <property type="match status" value="1"/>
</dbReference>
<evidence type="ECO:0000313" key="27">
    <source>
        <dbReference type="Proteomes" id="UP000829720"/>
    </source>
</evidence>
<keyword evidence="8" id="KW-0418">Kinase</keyword>
<keyword evidence="6" id="KW-0677">Repeat</keyword>
<evidence type="ECO:0000256" key="8">
    <source>
        <dbReference type="ARBA" id="ARBA00022777"/>
    </source>
</evidence>
<evidence type="ECO:0000256" key="17">
    <source>
        <dbReference type="PIRSR" id="PIRSR000666-1"/>
    </source>
</evidence>
<dbReference type="Pfam" id="PF14575">
    <property type="entry name" value="EphA2_TM"/>
    <property type="match status" value="1"/>
</dbReference>
<dbReference type="Gene3D" id="2.60.40.10">
    <property type="entry name" value="Immunoglobulins"/>
    <property type="match status" value="2"/>
</dbReference>
<evidence type="ECO:0000256" key="11">
    <source>
        <dbReference type="ARBA" id="ARBA00023136"/>
    </source>
</evidence>
<dbReference type="InterPro" id="IPR008266">
    <property type="entry name" value="Tyr_kinase_AS"/>
</dbReference>
<feature type="disulfide bond" evidence="19">
    <location>
        <begin position="76"/>
        <end position="86"/>
    </location>
</feature>
<dbReference type="Gene3D" id="2.60.120.260">
    <property type="entry name" value="Galactose-binding domain-like"/>
    <property type="match status" value="1"/>
</dbReference>
<dbReference type="InterPro" id="IPR013761">
    <property type="entry name" value="SAM/pointed_sf"/>
</dbReference>
<keyword evidence="4 21" id="KW-0812">Transmembrane</keyword>
<protein>
    <recommendedName>
        <fullName evidence="2">receptor protein-tyrosine kinase</fullName>
        <ecNumber evidence="2">2.7.10.1</ecNumber>
    </recommendedName>
</protein>
<proteinExistence type="predicted"/>
<evidence type="ECO:0000256" key="13">
    <source>
        <dbReference type="ARBA" id="ARBA00023157"/>
    </source>
</evidence>
<dbReference type="InterPro" id="IPR017441">
    <property type="entry name" value="Protein_kinase_ATP_BS"/>
</dbReference>
<dbReference type="SMART" id="SM00454">
    <property type="entry name" value="SAM"/>
    <property type="match status" value="1"/>
</dbReference>
<dbReference type="PROSITE" id="PS00109">
    <property type="entry name" value="PROTEIN_KINASE_TYR"/>
    <property type="match status" value="1"/>
</dbReference>
<dbReference type="GO" id="GO:0007411">
    <property type="term" value="P:axon guidance"/>
    <property type="evidence" value="ECO:0007669"/>
    <property type="project" value="TreeGrafter"/>
</dbReference>
<dbReference type="InterPro" id="IPR027936">
    <property type="entry name" value="Eph_TM"/>
</dbReference>
<dbReference type="SMART" id="SM01411">
    <property type="entry name" value="Ephrin_rec_like"/>
    <property type="match status" value="1"/>
</dbReference>
<keyword evidence="9 18" id="KW-0067">ATP-binding</keyword>
<dbReference type="InterPro" id="IPR050449">
    <property type="entry name" value="Ephrin_rcpt_TKs"/>
</dbReference>
<dbReference type="Pfam" id="PF00041">
    <property type="entry name" value="fn3"/>
    <property type="match status" value="2"/>
</dbReference>
<evidence type="ECO:0000256" key="6">
    <source>
        <dbReference type="ARBA" id="ARBA00022737"/>
    </source>
</evidence>
<dbReference type="PROSITE" id="PS00791">
    <property type="entry name" value="RECEPTOR_TYR_KIN_V_2"/>
    <property type="match status" value="1"/>
</dbReference>
<dbReference type="AlphaFoldDB" id="A0A8T3E0E9"/>
<dbReference type="GO" id="GO:0005524">
    <property type="term" value="F:ATP binding"/>
    <property type="evidence" value="ECO:0007669"/>
    <property type="project" value="UniProtKB-UniRule"/>
</dbReference>
<feature type="active site" description="Proton acceptor" evidence="17">
    <location>
        <position position="717"/>
    </location>
</feature>
<dbReference type="EC" id="2.7.10.1" evidence="2"/>
<keyword evidence="14" id="KW-0675">Receptor</keyword>
<dbReference type="Proteomes" id="UP000829720">
    <property type="component" value="Unassembled WGS sequence"/>
</dbReference>
<dbReference type="FunFam" id="2.60.120.260:FF:000071">
    <property type="entry name" value="Ephrin type-B receptor 4"/>
    <property type="match status" value="1"/>
</dbReference>
<evidence type="ECO:0000256" key="4">
    <source>
        <dbReference type="ARBA" id="ARBA00022692"/>
    </source>
</evidence>
<keyword evidence="11 21" id="KW-0472">Membrane</keyword>
<comment type="catalytic activity">
    <reaction evidence="15">
        <text>L-tyrosyl-[protein] + ATP = O-phospho-L-tyrosyl-[protein] + ADP + H(+)</text>
        <dbReference type="Rhea" id="RHEA:10596"/>
        <dbReference type="Rhea" id="RHEA-COMP:10136"/>
        <dbReference type="Rhea" id="RHEA-COMP:20101"/>
        <dbReference type="ChEBI" id="CHEBI:15378"/>
        <dbReference type="ChEBI" id="CHEBI:30616"/>
        <dbReference type="ChEBI" id="CHEBI:46858"/>
        <dbReference type="ChEBI" id="CHEBI:61978"/>
        <dbReference type="ChEBI" id="CHEBI:456216"/>
        <dbReference type="EC" id="2.7.10.1"/>
    </reaction>
</comment>
<dbReference type="InterPro" id="IPR016257">
    <property type="entry name" value="Tyr_kinase_ephrin_rcpt"/>
</dbReference>
<evidence type="ECO:0000256" key="7">
    <source>
        <dbReference type="ARBA" id="ARBA00022741"/>
    </source>
</evidence>
<comment type="subcellular location">
    <subcellularLocation>
        <location evidence="1">Membrane</location>
        <topology evidence="1">Single-pass type I membrane protein</topology>
    </subcellularLocation>
</comment>
<dbReference type="GO" id="GO:0030425">
    <property type="term" value="C:dendrite"/>
    <property type="evidence" value="ECO:0007669"/>
    <property type="project" value="TreeGrafter"/>
</dbReference>
<evidence type="ECO:0000256" key="2">
    <source>
        <dbReference type="ARBA" id="ARBA00011902"/>
    </source>
</evidence>
<dbReference type="InterPro" id="IPR020635">
    <property type="entry name" value="Tyr_kinase_cat_dom"/>
</dbReference>
<keyword evidence="13 19" id="KW-1015">Disulfide bond</keyword>
<evidence type="ECO:0000313" key="26">
    <source>
        <dbReference type="EMBL" id="KAI1902821.1"/>
    </source>
</evidence>
<evidence type="ECO:0000256" key="21">
    <source>
        <dbReference type="SAM" id="Phobius"/>
    </source>
</evidence>
<dbReference type="PROSITE" id="PS51550">
    <property type="entry name" value="EPH_LBD"/>
    <property type="match status" value="1"/>
</dbReference>
<dbReference type="InterPro" id="IPR008979">
    <property type="entry name" value="Galactose-bd-like_sf"/>
</dbReference>
<feature type="binding site" evidence="18 20">
    <location>
        <position position="624"/>
    </location>
    <ligand>
        <name>ATP</name>
        <dbReference type="ChEBI" id="CHEBI:30616"/>
    </ligand>
</feature>
<dbReference type="FunFam" id="1.10.150.50:FF:000001">
    <property type="entry name" value="Ephrin type-A receptor 5"/>
    <property type="match status" value="1"/>
</dbReference>
<dbReference type="FunFam" id="2.60.40.10:FF:000059">
    <property type="entry name" value="Ephrin type-A receptor 6"/>
    <property type="match status" value="1"/>
</dbReference>
<dbReference type="PROSITE" id="PS00107">
    <property type="entry name" value="PROTEIN_KINASE_ATP"/>
    <property type="match status" value="1"/>
</dbReference>